<comment type="caution">
    <text evidence="7">The sequence shown here is derived from an EMBL/GenBank/DDBJ whole genome shotgun (WGS) entry which is preliminary data.</text>
</comment>
<dbReference type="GO" id="GO:0006189">
    <property type="term" value="P:'de novo' IMP biosynthetic process"/>
    <property type="evidence" value="ECO:0007669"/>
    <property type="project" value="UniProtKB-UniRule"/>
</dbReference>
<evidence type="ECO:0000313" key="7">
    <source>
        <dbReference type="EMBL" id="KPQ33989.1"/>
    </source>
</evidence>
<dbReference type="EMBL" id="LJZR01000024">
    <property type="protein sequence ID" value="KPQ33989.1"/>
    <property type="molecule type" value="Genomic_DNA"/>
</dbReference>
<feature type="binding site" evidence="3 5">
    <location>
        <position position="48"/>
    </location>
    <ligand>
        <name>substrate</name>
    </ligand>
</feature>
<proteinExistence type="inferred from homology"/>
<evidence type="ECO:0000256" key="4">
    <source>
        <dbReference type="PIRNR" id="PIRNR001338"/>
    </source>
</evidence>
<dbReference type="AlphaFoldDB" id="A0A0P7ZH85"/>
<dbReference type="Proteomes" id="UP000050465">
    <property type="component" value="Unassembled WGS sequence"/>
</dbReference>
<comment type="similarity">
    <text evidence="3">Belongs to the AIR carboxylase family. Class I subfamily.</text>
</comment>
<evidence type="ECO:0000256" key="5">
    <source>
        <dbReference type="PIRSR" id="PIRSR001338-1"/>
    </source>
</evidence>
<dbReference type="NCBIfam" id="TIGR01162">
    <property type="entry name" value="purE"/>
    <property type="match status" value="1"/>
</dbReference>
<feature type="binding site" evidence="3 5">
    <location>
        <position position="18"/>
    </location>
    <ligand>
        <name>substrate</name>
    </ligand>
</feature>
<dbReference type="EC" id="5.4.99.18" evidence="3 4"/>
<dbReference type="PATRIC" id="fig|1666911.3.peg.973"/>
<dbReference type="InterPro" id="IPR000031">
    <property type="entry name" value="PurE_dom"/>
</dbReference>
<dbReference type="STRING" id="1666911.HLUCCA11_16325"/>
<comment type="function">
    <text evidence="3 4">Catalyzes the conversion of N5-carboxyaminoimidazole ribonucleotide (N5-CAIR) to 4-carboxy-5-aminoimidazole ribonucleotide (CAIR).</text>
</comment>
<feature type="domain" description="PurE" evidence="6">
    <location>
        <begin position="10"/>
        <end position="159"/>
    </location>
</feature>
<feature type="binding site" evidence="3 5">
    <location>
        <position position="21"/>
    </location>
    <ligand>
        <name>substrate</name>
    </ligand>
</feature>
<sequence>MTTLQAGTSAEVGIVMGSDSDLPTMIDAIAICEEFNIAHEVAIVSAHRTPHRMVTYAETAHTRGLKVIIAGAGGAAHLPGMVAALSPLPVIGVPVKTSTLSGIDSLYSIVQMPSGIPVATVAIGNAKNAGLLAVQMLAAHHPELQAQVLAYRQQLKTMVNDKQNQLAALGARQYLKHMINP</sequence>
<comment type="pathway">
    <text evidence="3 4">Purine metabolism; IMP biosynthesis via de novo pathway; 5-amino-1-(5-phospho-D-ribosyl)imidazole-4-carboxylate from 5-amino-1-(5-phospho-D-ribosyl)imidazole (N5-CAIR route): step 2/2.</text>
</comment>
<dbReference type="PANTHER" id="PTHR23046">
    <property type="entry name" value="PHOSPHORIBOSYLAMINOIMIDAZOLE CARBOXYLASE CATALYTIC SUBUNIT"/>
    <property type="match status" value="1"/>
</dbReference>
<evidence type="ECO:0000256" key="1">
    <source>
        <dbReference type="ARBA" id="ARBA00022755"/>
    </source>
</evidence>
<accession>A0A0P7ZH85</accession>
<reference evidence="7 8" key="1">
    <citation type="submission" date="2015-09" db="EMBL/GenBank/DDBJ databases">
        <title>Identification and resolution of microdiversity through metagenomic sequencing of parallel consortia.</title>
        <authorList>
            <person name="Nelson W.C."/>
            <person name="Romine M.F."/>
            <person name="Lindemann S.R."/>
        </authorList>
    </citation>
    <scope>NUCLEOTIDE SEQUENCE [LARGE SCALE GENOMIC DNA]</scope>
    <source>
        <strain evidence="7">Ana</strain>
    </source>
</reference>
<evidence type="ECO:0000259" key="6">
    <source>
        <dbReference type="SMART" id="SM01001"/>
    </source>
</evidence>
<dbReference type="HAMAP" id="MF_01929">
    <property type="entry name" value="PurE_classI"/>
    <property type="match status" value="1"/>
</dbReference>
<organism evidence="7 8">
    <name type="scientific">Phormidesmis priestleyi Ana</name>
    <dbReference type="NCBI Taxonomy" id="1666911"/>
    <lineage>
        <taxon>Bacteria</taxon>
        <taxon>Bacillati</taxon>
        <taxon>Cyanobacteriota</taxon>
        <taxon>Cyanophyceae</taxon>
        <taxon>Leptolyngbyales</taxon>
        <taxon>Leptolyngbyaceae</taxon>
        <taxon>Phormidesmis</taxon>
    </lineage>
</organism>
<dbReference type="Pfam" id="PF00731">
    <property type="entry name" value="AIRC"/>
    <property type="match status" value="1"/>
</dbReference>
<dbReference type="SMART" id="SM01001">
    <property type="entry name" value="AIRC"/>
    <property type="match status" value="1"/>
</dbReference>
<dbReference type="PIRSF" id="PIRSF001338">
    <property type="entry name" value="AIR_carboxylase"/>
    <property type="match status" value="1"/>
</dbReference>
<evidence type="ECO:0000256" key="2">
    <source>
        <dbReference type="ARBA" id="ARBA00023235"/>
    </source>
</evidence>
<dbReference type="PANTHER" id="PTHR23046:SF2">
    <property type="entry name" value="PHOSPHORIBOSYLAMINOIMIDAZOLE CARBOXYLASE"/>
    <property type="match status" value="1"/>
</dbReference>
<keyword evidence="2 3" id="KW-0413">Isomerase</keyword>
<dbReference type="SUPFAM" id="SSF52255">
    <property type="entry name" value="N5-CAIR mutase (phosphoribosylaminoimidazole carboxylase, PurE)"/>
    <property type="match status" value="1"/>
</dbReference>
<protein>
    <recommendedName>
        <fullName evidence="3 4">N5-carboxyaminoimidazole ribonucleotide mutase</fullName>
        <shortName evidence="3 4">N5-CAIR mutase</shortName>
        <ecNumber evidence="3 4">5.4.99.18</ecNumber>
    </recommendedName>
    <alternativeName>
        <fullName evidence="3">5-(carboxyamino)imidazole ribonucleotide mutase</fullName>
    </alternativeName>
</protein>
<dbReference type="InterPro" id="IPR024694">
    <property type="entry name" value="PurE_prokaryotes"/>
</dbReference>
<dbReference type="InterPro" id="IPR033747">
    <property type="entry name" value="PurE_ClassI"/>
</dbReference>
<dbReference type="Gene3D" id="3.40.50.1970">
    <property type="match status" value="1"/>
</dbReference>
<evidence type="ECO:0000313" key="8">
    <source>
        <dbReference type="Proteomes" id="UP000050465"/>
    </source>
</evidence>
<evidence type="ECO:0000256" key="3">
    <source>
        <dbReference type="HAMAP-Rule" id="MF_01929"/>
    </source>
</evidence>
<keyword evidence="1 3" id="KW-0658">Purine biosynthesis</keyword>
<dbReference type="UniPathway" id="UPA00074">
    <property type="reaction ID" value="UER00943"/>
</dbReference>
<dbReference type="GO" id="GO:0034023">
    <property type="term" value="F:5-(carboxyamino)imidazole ribonucleotide mutase activity"/>
    <property type="evidence" value="ECO:0007669"/>
    <property type="project" value="UniProtKB-UniRule"/>
</dbReference>
<gene>
    <name evidence="3 7" type="primary">purE</name>
    <name evidence="7" type="ORF">HLUCCA11_16325</name>
</gene>
<name>A0A0P7ZH85_9CYAN</name>
<comment type="catalytic activity">
    <reaction evidence="3 4">
        <text>5-carboxyamino-1-(5-phospho-D-ribosyl)imidazole + H(+) = 5-amino-1-(5-phospho-D-ribosyl)imidazole-4-carboxylate</text>
        <dbReference type="Rhea" id="RHEA:13193"/>
        <dbReference type="ChEBI" id="CHEBI:15378"/>
        <dbReference type="ChEBI" id="CHEBI:58730"/>
        <dbReference type="ChEBI" id="CHEBI:77657"/>
        <dbReference type="EC" id="5.4.99.18"/>
    </reaction>
</comment>